<name>A0ACC3KZS5_EUCGR</name>
<evidence type="ECO:0000313" key="1">
    <source>
        <dbReference type="EMBL" id="KAK3431085.1"/>
    </source>
</evidence>
<organism evidence="1 2">
    <name type="scientific">Eucalyptus grandis</name>
    <name type="common">Flooded gum</name>
    <dbReference type="NCBI Taxonomy" id="71139"/>
    <lineage>
        <taxon>Eukaryota</taxon>
        <taxon>Viridiplantae</taxon>
        <taxon>Streptophyta</taxon>
        <taxon>Embryophyta</taxon>
        <taxon>Tracheophyta</taxon>
        <taxon>Spermatophyta</taxon>
        <taxon>Magnoliopsida</taxon>
        <taxon>eudicotyledons</taxon>
        <taxon>Gunneridae</taxon>
        <taxon>Pentapetalae</taxon>
        <taxon>rosids</taxon>
        <taxon>malvids</taxon>
        <taxon>Myrtales</taxon>
        <taxon>Myrtaceae</taxon>
        <taxon>Myrtoideae</taxon>
        <taxon>Eucalypteae</taxon>
        <taxon>Eucalyptus</taxon>
    </lineage>
</organism>
<dbReference type="Proteomes" id="UP000030711">
    <property type="component" value="Chromosome 5"/>
</dbReference>
<dbReference type="EMBL" id="CM064439">
    <property type="protein sequence ID" value="KAK3431085.1"/>
    <property type="molecule type" value="Genomic_DNA"/>
</dbReference>
<reference evidence="1 2" key="1">
    <citation type="journal article" date="2014" name="Nature">
        <title>The genome of Eucalyptus grandis.</title>
        <authorList>
            <person name="Myburg A.A."/>
            <person name="Grattapaglia D."/>
            <person name="Tuskan G.A."/>
            <person name="Hellsten U."/>
            <person name="Hayes R.D."/>
            <person name="Grimwood J."/>
            <person name="Jenkins J."/>
            <person name="Lindquist E."/>
            <person name="Tice H."/>
            <person name="Bauer D."/>
            <person name="Goodstein D.M."/>
            <person name="Dubchak I."/>
            <person name="Poliakov A."/>
            <person name="Mizrachi E."/>
            <person name="Kullan A.R."/>
            <person name="Hussey S.G."/>
            <person name="Pinard D."/>
            <person name="van der Merwe K."/>
            <person name="Singh P."/>
            <person name="van Jaarsveld I."/>
            <person name="Silva-Junior O.B."/>
            <person name="Togawa R.C."/>
            <person name="Pappas M.R."/>
            <person name="Faria D.A."/>
            <person name="Sansaloni C.P."/>
            <person name="Petroli C.D."/>
            <person name="Yang X."/>
            <person name="Ranjan P."/>
            <person name="Tschaplinski T.J."/>
            <person name="Ye C.Y."/>
            <person name="Li T."/>
            <person name="Sterck L."/>
            <person name="Vanneste K."/>
            <person name="Murat F."/>
            <person name="Soler M."/>
            <person name="Clemente H.S."/>
            <person name="Saidi N."/>
            <person name="Cassan-Wang H."/>
            <person name="Dunand C."/>
            <person name="Hefer C.A."/>
            <person name="Bornberg-Bauer E."/>
            <person name="Kersting A.R."/>
            <person name="Vining K."/>
            <person name="Amarasinghe V."/>
            <person name="Ranik M."/>
            <person name="Naithani S."/>
            <person name="Elser J."/>
            <person name="Boyd A.E."/>
            <person name="Liston A."/>
            <person name="Spatafora J.W."/>
            <person name="Dharmwardhana P."/>
            <person name="Raja R."/>
            <person name="Sullivan C."/>
            <person name="Romanel E."/>
            <person name="Alves-Ferreira M."/>
            <person name="Kulheim C."/>
            <person name="Foley W."/>
            <person name="Carocha V."/>
            <person name="Paiva J."/>
            <person name="Kudrna D."/>
            <person name="Brommonschenkel S.H."/>
            <person name="Pasquali G."/>
            <person name="Byrne M."/>
            <person name="Rigault P."/>
            <person name="Tibbits J."/>
            <person name="Spokevicius A."/>
            <person name="Jones R.C."/>
            <person name="Steane D.A."/>
            <person name="Vaillancourt R.E."/>
            <person name="Potts B.M."/>
            <person name="Joubert F."/>
            <person name="Barry K."/>
            <person name="Pappas G.J."/>
            <person name="Strauss S.H."/>
            <person name="Jaiswal P."/>
            <person name="Grima-Pettenati J."/>
            <person name="Salse J."/>
            <person name="Van de Peer Y."/>
            <person name="Rokhsar D.S."/>
            <person name="Schmutz J."/>
        </authorList>
    </citation>
    <scope>NUCLEOTIDE SEQUENCE [LARGE SCALE GENOMIC DNA]</scope>
    <source>
        <strain evidence="2">cv. BRASUZ1</strain>
        <tissue evidence="1">Leaf extractions</tissue>
    </source>
</reference>
<evidence type="ECO:0000313" key="2">
    <source>
        <dbReference type="Proteomes" id="UP000030711"/>
    </source>
</evidence>
<gene>
    <name evidence="1" type="ORF">EUGRSUZ_E02865</name>
</gene>
<proteinExistence type="predicted"/>
<sequence length="94" mass="10364">MAVHPRLDPRTLDTVANTLPSLPPLNVPCSTFSYCLEKDNCVDEFFSNACTLGLRLFPLSLASFPLITRTKKTTVMNTSVVIESLTFTAAITFH</sequence>
<accession>A0ACC3KZS5</accession>
<protein>
    <submittedName>
        <fullName evidence="1">Uncharacterized protein</fullName>
    </submittedName>
</protein>
<comment type="caution">
    <text evidence="1">The sequence shown here is derived from an EMBL/GenBank/DDBJ whole genome shotgun (WGS) entry which is preliminary data.</text>
</comment>
<keyword evidence="2" id="KW-1185">Reference proteome</keyword>